<evidence type="ECO:0000256" key="3">
    <source>
        <dbReference type="ARBA" id="ARBA00022827"/>
    </source>
</evidence>
<name>A0A6N2KZX8_SALVM</name>
<evidence type="ECO:0000256" key="1">
    <source>
        <dbReference type="ARBA" id="ARBA00001974"/>
    </source>
</evidence>
<keyword evidence="2" id="KW-0285">Flavoprotein</keyword>
<keyword evidence="3" id="KW-0274">FAD</keyword>
<dbReference type="InterPro" id="IPR055275">
    <property type="entry name" value="Ferredox_Rdtase"/>
</dbReference>
<dbReference type="GO" id="GO:0016491">
    <property type="term" value="F:oxidoreductase activity"/>
    <property type="evidence" value="ECO:0007669"/>
    <property type="project" value="UniProtKB-KW"/>
</dbReference>
<dbReference type="SUPFAM" id="SSF51971">
    <property type="entry name" value="Nucleotide-binding domain"/>
    <property type="match status" value="1"/>
</dbReference>
<dbReference type="Pfam" id="PF13450">
    <property type="entry name" value="NAD_binding_8"/>
    <property type="match status" value="1"/>
</dbReference>
<gene>
    <name evidence="6" type="ORF">SVIM_LOCUS143646</name>
</gene>
<comment type="cofactor">
    <cofactor evidence="1">
        <name>FAD</name>
        <dbReference type="ChEBI" id="CHEBI:57692"/>
    </cofactor>
</comment>
<accession>A0A6N2KZX8</accession>
<dbReference type="PRINTS" id="PR00419">
    <property type="entry name" value="ADXRDTASE"/>
</dbReference>
<evidence type="ECO:0000313" key="6">
    <source>
        <dbReference type="EMBL" id="VFU32559.1"/>
    </source>
</evidence>
<dbReference type="PANTHER" id="PTHR48467">
    <property type="entry name" value="GLUTAMATE SYNTHASE 1 [NADH], CHLOROPLASTIC-LIKE"/>
    <property type="match status" value="1"/>
</dbReference>
<sequence length="105" mass="11643">MAIFDQAIRRLSLSLSRRRSSLSFSTLSSNRLRVCVVGAGPAGFYTAEKMLKAHQGAEVDIIDRLPTPFGLVRSGVAPDHPETKVISSPFSMFHSLYNFANFFYS</sequence>
<dbReference type="AlphaFoldDB" id="A0A6N2KZX8"/>
<dbReference type="PANTHER" id="PTHR48467:SF1">
    <property type="entry name" value="GLUTAMATE SYNTHASE 1 [NADH], CHLOROPLASTIC-LIKE"/>
    <property type="match status" value="1"/>
</dbReference>
<evidence type="ECO:0000256" key="5">
    <source>
        <dbReference type="ARBA" id="ARBA00023002"/>
    </source>
</evidence>
<evidence type="ECO:0008006" key="7">
    <source>
        <dbReference type="Google" id="ProtNLM"/>
    </source>
</evidence>
<organism evidence="6">
    <name type="scientific">Salix viminalis</name>
    <name type="common">Common osier</name>
    <name type="synonym">Basket willow</name>
    <dbReference type="NCBI Taxonomy" id="40686"/>
    <lineage>
        <taxon>Eukaryota</taxon>
        <taxon>Viridiplantae</taxon>
        <taxon>Streptophyta</taxon>
        <taxon>Embryophyta</taxon>
        <taxon>Tracheophyta</taxon>
        <taxon>Spermatophyta</taxon>
        <taxon>Magnoliopsida</taxon>
        <taxon>eudicotyledons</taxon>
        <taxon>Gunneridae</taxon>
        <taxon>Pentapetalae</taxon>
        <taxon>rosids</taxon>
        <taxon>fabids</taxon>
        <taxon>Malpighiales</taxon>
        <taxon>Salicaceae</taxon>
        <taxon>Saliceae</taxon>
        <taxon>Salix</taxon>
    </lineage>
</organism>
<proteinExistence type="predicted"/>
<evidence type="ECO:0000256" key="4">
    <source>
        <dbReference type="ARBA" id="ARBA00022857"/>
    </source>
</evidence>
<dbReference type="EMBL" id="CAADRP010000813">
    <property type="protein sequence ID" value="VFU32559.1"/>
    <property type="molecule type" value="Genomic_DNA"/>
</dbReference>
<keyword evidence="5" id="KW-0560">Oxidoreductase</keyword>
<evidence type="ECO:0000256" key="2">
    <source>
        <dbReference type="ARBA" id="ARBA00022630"/>
    </source>
</evidence>
<reference evidence="6" key="1">
    <citation type="submission" date="2019-03" db="EMBL/GenBank/DDBJ databases">
        <authorList>
            <person name="Mank J."/>
            <person name="Almeida P."/>
        </authorList>
    </citation>
    <scope>NUCLEOTIDE SEQUENCE</scope>
    <source>
        <strain evidence="6">78183</strain>
    </source>
</reference>
<keyword evidence="4" id="KW-0521">NADP</keyword>
<protein>
    <recommendedName>
        <fullName evidence="7">FAD/NAD(P)-binding domain-containing protein</fullName>
    </recommendedName>
</protein>
<dbReference type="Gene3D" id="3.40.50.720">
    <property type="entry name" value="NAD(P)-binding Rossmann-like Domain"/>
    <property type="match status" value="1"/>
</dbReference>